<dbReference type="AlphaFoldDB" id="A0A1B4FWA4"/>
<evidence type="ECO:0000313" key="3">
    <source>
        <dbReference type="Proteomes" id="UP000067711"/>
    </source>
</evidence>
<evidence type="ECO:0000256" key="1">
    <source>
        <dbReference type="SAM" id="MobiDB-lite"/>
    </source>
</evidence>
<feature type="compositionally biased region" description="Basic residues" evidence="1">
    <location>
        <begin position="75"/>
        <end position="87"/>
    </location>
</feature>
<dbReference type="Proteomes" id="UP000067711">
    <property type="component" value="Chromosome 2"/>
</dbReference>
<sequence>MRAGSLRAVACARSPHIARRDRRVAHRTCCVAYDAPYATRAVSHAALCTAHGTQSAARDERRVATSGKTKEPPTHRQRRAGLQRKAA</sequence>
<organism evidence="2 3">
    <name type="scientific">Burkholderia mayonis</name>
    <dbReference type="NCBI Taxonomy" id="1385591"/>
    <lineage>
        <taxon>Bacteria</taxon>
        <taxon>Pseudomonadati</taxon>
        <taxon>Pseudomonadota</taxon>
        <taxon>Betaproteobacteria</taxon>
        <taxon>Burkholderiales</taxon>
        <taxon>Burkholderiaceae</taxon>
        <taxon>Burkholderia</taxon>
        <taxon>pseudomallei group</taxon>
    </lineage>
</organism>
<dbReference type="EMBL" id="CP013388">
    <property type="protein sequence ID" value="AOJ07934.1"/>
    <property type="molecule type" value="Genomic_DNA"/>
</dbReference>
<name>A0A1B4FWA4_9BURK</name>
<gene>
    <name evidence="2" type="ORF">WS71_11970</name>
</gene>
<reference evidence="2 3" key="1">
    <citation type="submission" date="2015-12" db="EMBL/GenBank/DDBJ databases">
        <title>Diversity of Burkholderia near neighbor genomes.</title>
        <authorList>
            <person name="Sahl J."/>
            <person name="Wagner D."/>
            <person name="Keim P."/>
        </authorList>
    </citation>
    <scope>NUCLEOTIDE SEQUENCE [LARGE SCALE GENOMIC DNA]</scope>
    <source>
        <strain evidence="2 3">BDU8</strain>
    </source>
</reference>
<feature type="region of interest" description="Disordered" evidence="1">
    <location>
        <begin position="51"/>
        <end position="87"/>
    </location>
</feature>
<accession>A0A1B4FWA4</accession>
<proteinExistence type="predicted"/>
<feature type="compositionally biased region" description="Basic and acidic residues" evidence="1">
    <location>
        <begin position="57"/>
        <end position="74"/>
    </location>
</feature>
<evidence type="ECO:0000313" key="2">
    <source>
        <dbReference type="EMBL" id="AOJ07934.1"/>
    </source>
</evidence>
<protein>
    <submittedName>
        <fullName evidence="2">Uncharacterized protein</fullName>
    </submittedName>
</protein>